<evidence type="ECO:0000313" key="11">
    <source>
        <dbReference type="EMBL" id="AKV77962.1"/>
    </source>
</evidence>
<keyword evidence="3 6" id="KW-0812">Transmembrane</keyword>
<dbReference type="EMBL" id="CP008822">
    <property type="protein sequence ID" value="AIM26479.1"/>
    <property type="molecule type" value="Genomic_DNA"/>
</dbReference>
<feature type="transmembrane region" description="Helical" evidence="6">
    <location>
        <begin position="198"/>
        <end position="217"/>
    </location>
</feature>
<dbReference type="GO" id="GO:0005886">
    <property type="term" value="C:plasma membrane"/>
    <property type="evidence" value="ECO:0007669"/>
    <property type="project" value="UniProtKB-SubCell"/>
</dbReference>
<keyword evidence="2" id="KW-1003">Cell membrane</keyword>
<organism evidence="8 14">
    <name type="scientific">Metallosphaera sedula</name>
    <dbReference type="NCBI Taxonomy" id="43687"/>
    <lineage>
        <taxon>Archaea</taxon>
        <taxon>Thermoproteota</taxon>
        <taxon>Thermoprotei</taxon>
        <taxon>Sulfolobales</taxon>
        <taxon>Sulfolobaceae</taxon>
        <taxon>Metallosphaera</taxon>
    </lineage>
</organism>
<dbReference type="PANTHER" id="PTHR32322:SF18">
    <property type="entry name" value="S-ADENOSYLMETHIONINE_S-ADENOSYLHOMOCYSTEINE TRANSPORTER"/>
    <property type="match status" value="1"/>
</dbReference>
<evidence type="ECO:0000256" key="1">
    <source>
        <dbReference type="ARBA" id="ARBA00004651"/>
    </source>
</evidence>
<accession>A0A088E226</accession>
<evidence type="ECO:0000313" key="14">
    <source>
        <dbReference type="Proteomes" id="UP000029084"/>
    </source>
</evidence>
<evidence type="ECO:0000313" key="8">
    <source>
        <dbReference type="EMBL" id="AIM26479.1"/>
    </source>
</evidence>
<dbReference type="SUPFAM" id="SSF103481">
    <property type="entry name" value="Multidrug resistance efflux transporter EmrE"/>
    <property type="match status" value="2"/>
</dbReference>
<protein>
    <recommendedName>
        <fullName evidence="7">EamA domain-containing protein</fullName>
    </recommendedName>
</protein>
<dbReference type="EMBL" id="CP012176">
    <property type="protein sequence ID" value="AKV82453.1"/>
    <property type="molecule type" value="Genomic_DNA"/>
</dbReference>
<dbReference type="Proteomes" id="UP000029084">
    <property type="component" value="Chromosome"/>
</dbReference>
<feature type="transmembrane region" description="Helical" evidence="6">
    <location>
        <begin position="110"/>
        <end position="127"/>
    </location>
</feature>
<feature type="domain" description="EamA" evidence="7">
    <location>
        <begin position="137"/>
        <end position="265"/>
    </location>
</feature>
<evidence type="ECO:0000313" key="10">
    <source>
        <dbReference type="EMBL" id="AKV75715.1"/>
    </source>
</evidence>
<dbReference type="OrthoDB" id="34518at2157"/>
<dbReference type="EMBL" id="CP012173">
    <property type="protein sequence ID" value="AKV75715.1"/>
    <property type="molecule type" value="Genomic_DNA"/>
</dbReference>
<dbReference type="Proteomes" id="UP000062398">
    <property type="component" value="Chromosome"/>
</dbReference>
<dbReference type="PANTHER" id="PTHR32322">
    <property type="entry name" value="INNER MEMBRANE TRANSPORTER"/>
    <property type="match status" value="1"/>
</dbReference>
<evidence type="ECO:0000313" key="18">
    <source>
        <dbReference type="Proteomes" id="UP000062475"/>
    </source>
</evidence>
<dbReference type="Proteomes" id="UP000062475">
    <property type="component" value="Chromosome"/>
</dbReference>
<evidence type="ECO:0000256" key="4">
    <source>
        <dbReference type="ARBA" id="ARBA00022989"/>
    </source>
</evidence>
<reference evidence="13 15" key="3">
    <citation type="submission" date="2015-07" db="EMBL/GenBank/DDBJ databases">
        <title>Physiological, transcriptional responses and genome re-sequencing of acid resistant extremely thermoacidophilic Metallosphaera sedula SARC-M1.</title>
        <authorList>
            <person name="Ai C."/>
            <person name="McCarthy S."/>
            <person name="Eckrich V."/>
            <person name="Rudrappa D."/>
            <person name="Qiu G."/>
            <person name="Blum P."/>
        </authorList>
    </citation>
    <scope>NUCLEOTIDE SEQUENCE [LARGE SCALE GENOMIC DNA]</scope>
    <source>
        <strain evidence="13 15">SARC-M1</strain>
    </source>
</reference>
<dbReference type="InterPro" id="IPR000620">
    <property type="entry name" value="EamA_dom"/>
</dbReference>
<evidence type="ECO:0000313" key="9">
    <source>
        <dbReference type="EMBL" id="AKV73473.1"/>
    </source>
</evidence>
<feature type="transmembrane region" description="Helical" evidence="6">
    <location>
        <begin position="133"/>
        <end position="155"/>
    </location>
</feature>
<evidence type="ECO:0000313" key="16">
    <source>
        <dbReference type="Proteomes" id="UP000061362"/>
    </source>
</evidence>
<dbReference type="AlphaFoldDB" id="A0A088E226"/>
<dbReference type="EMBL" id="CP012174">
    <property type="protein sequence ID" value="AKV77962.1"/>
    <property type="molecule type" value="Genomic_DNA"/>
</dbReference>
<feature type="transmembrane region" description="Helical" evidence="6">
    <location>
        <begin position="164"/>
        <end position="186"/>
    </location>
</feature>
<proteinExistence type="predicted"/>
<reference evidence="16 17" key="2">
    <citation type="journal article" date="2015" name="Genome Announc.">
        <title>Complete Genome Sequences of Evolved Arsenate-Resistant Metallosphaera sedula Strains.</title>
        <authorList>
            <person name="Ai C."/>
            <person name="McCarthy S."/>
            <person name="Schackwitz W."/>
            <person name="Martin J."/>
            <person name="Lipzen A."/>
            <person name="Blum P."/>
        </authorList>
    </citation>
    <scope>NUCLEOTIDE SEQUENCE [LARGE SCALE GENOMIC DNA]</scope>
    <source>
        <strain evidence="11 17">ARS120-1</strain>
        <strain evidence="12 16">ARS120-2</strain>
        <strain evidence="9 19">ARS50-1</strain>
        <strain evidence="10 18">ARS50-2</strain>
    </source>
</reference>
<dbReference type="OMA" id="LIFAPWE"/>
<evidence type="ECO:0000313" key="13">
    <source>
        <dbReference type="EMBL" id="AKV82453.1"/>
    </source>
</evidence>
<feature type="transmembrane region" description="Helical" evidence="6">
    <location>
        <begin position="58"/>
        <end position="80"/>
    </location>
</feature>
<dbReference type="GeneID" id="91754761"/>
<evidence type="ECO:0000256" key="6">
    <source>
        <dbReference type="SAM" id="Phobius"/>
    </source>
</evidence>
<name>A0A088E226_9CREN</name>
<evidence type="ECO:0000256" key="2">
    <source>
        <dbReference type="ARBA" id="ARBA00022475"/>
    </source>
</evidence>
<feature type="domain" description="EamA" evidence="7">
    <location>
        <begin position="15"/>
        <end position="124"/>
    </location>
</feature>
<evidence type="ECO:0000259" key="7">
    <source>
        <dbReference type="Pfam" id="PF00892"/>
    </source>
</evidence>
<feature type="transmembrane region" description="Helical" evidence="6">
    <location>
        <begin position="27"/>
        <end position="46"/>
    </location>
</feature>
<evidence type="ECO:0000313" key="15">
    <source>
        <dbReference type="Proteomes" id="UP000056255"/>
    </source>
</evidence>
<evidence type="ECO:0000256" key="5">
    <source>
        <dbReference type="ARBA" id="ARBA00023136"/>
    </source>
</evidence>
<dbReference type="InterPro" id="IPR037185">
    <property type="entry name" value="EmrE-like"/>
</dbReference>
<evidence type="ECO:0000313" key="19">
    <source>
        <dbReference type="Proteomes" id="UP000068832"/>
    </source>
</evidence>
<dbReference type="Pfam" id="PF00892">
    <property type="entry name" value="EamA"/>
    <property type="match status" value="2"/>
</dbReference>
<evidence type="ECO:0000256" key="3">
    <source>
        <dbReference type="ARBA" id="ARBA00022692"/>
    </source>
</evidence>
<keyword evidence="4 6" id="KW-1133">Transmembrane helix</keyword>
<dbReference type="Proteomes" id="UP000061362">
    <property type="component" value="Chromosome"/>
</dbReference>
<dbReference type="EMBL" id="CP012175">
    <property type="protein sequence ID" value="AKV80207.1"/>
    <property type="molecule type" value="Genomic_DNA"/>
</dbReference>
<sequence>MKILKYLIPYIVFGSLQYKFTKDGLTFASPFLFMSLRYFIGGLALLPFAKKVVLNRDVIILTLLTTASSGLWAMGLNYVAPSESAVLSYTMPLFSIPIAYLILSERPRTFEVVGAIIGFLGVTVYGLSLSGKLSVLGGILTVLNAVFWASFTVYYRKLRSMDPAVVNTSQMLLGSLVFLALTPVGFRFDPSLNFVGDLLFSALLGGTLLFYLWNVMLRMERVGKVTVMAFSVPVTSSIIDEVTGEVQLNHESYAGMLTMMAGIILSRKDEIFSKKRKVAVKTAKTS</sequence>
<dbReference type="Proteomes" id="UP000056255">
    <property type="component" value="Chromosome"/>
</dbReference>
<dbReference type="InterPro" id="IPR050638">
    <property type="entry name" value="AA-Vitamin_Transporters"/>
</dbReference>
<keyword evidence="5 6" id="KW-0472">Membrane</keyword>
<feature type="transmembrane region" description="Helical" evidence="6">
    <location>
        <begin position="86"/>
        <end position="103"/>
    </location>
</feature>
<reference evidence="8 14" key="1">
    <citation type="journal article" date="2014" name="J. Bacteriol.">
        <title>Role of an Archaeal PitA Transporter in the Copper and Arsenic Resistance of Metallosphaera sedula, an Extreme Thermoacidophile.</title>
        <authorList>
            <person name="McCarthy S."/>
            <person name="Ai C."/>
            <person name="Wheaton G."/>
            <person name="Tevatia R."/>
            <person name="Eckrich V."/>
            <person name="Kelly R."/>
            <person name="Blum P."/>
        </authorList>
    </citation>
    <scope>NUCLEOTIDE SEQUENCE [LARGE SCALE GENOMIC DNA]</scope>
    <source>
        <strain evidence="8 14">CuR1</strain>
    </source>
</reference>
<dbReference type="Proteomes" id="UP000068832">
    <property type="component" value="Chromosome"/>
</dbReference>
<comment type="subcellular location">
    <subcellularLocation>
        <location evidence="1">Cell membrane</location>
        <topology evidence="1">Multi-pass membrane protein</topology>
    </subcellularLocation>
</comment>
<dbReference type="RefSeq" id="WP_011921460.1">
    <property type="nucleotide sequence ID" value="NZ_AP019770.1"/>
</dbReference>
<dbReference type="EMBL" id="CP012172">
    <property type="protein sequence ID" value="AKV73473.1"/>
    <property type="molecule type" value="Genomic_DNA"/>
</dbReference>
<evidence type="ECO:0000313" key="17">
    <source>
        <dbReference type="Proteomes" id="UP000062398"/>
    </source>
</evidence>
<dbReference type="PATRIC" id="fig|43687.5.peg.323"/>
<evidence type="ECO:0000313" key="12">
    <source>
        <dbReference type="EMBL" id="AKV80207.1"/>
    </source>
</evidence>
<gene>
    <name evidence="8" type="ORF">HA72_0315</name>
    <name evidence="9" type="ORF">MsedA_0327</name>
    <name evidence="10" type="ORF">MsedB_0327</name>
    <name evidence="11" type="ORF">MsedC_0326</name>
    <name evidence="12" type="ORF">MsedD_0327</name>
    <name evidence="13" type="ORF">MsedE_0327</name>
</gene>